<dbReference type="GO" id="GO:0008410">
    <property type="term" value="F:CoA-transferase activity"/>
    <property type="evidence" value="ECO:0007669"/>
    <property type="project" value="InterPro"/>
</dbReference>
<reference evidence="1 2" key="1">
    <citation type="submission" date="2020-04" db="EMBL/GenBank/DDBJ databases">
        <authorList>
            <person name="Hitch T.C.A."/>
            <person name="Wylensek D."/>
            <person name="Clavel T."/>
        </authorList>
    </citation>
    <scope>NUCLEOTIDE SEQUENCE [LARGE SCALE GENOMIC DNA]</scope>
    <source>
        <strain evidence="1 2">WB01_D5_05</strain>
    </source>
</reference>
<organism evidence="1 2">
    <name type="scientific">Aneurinibacillus aneurinilyticus</name>
    <name type="common">Bacillus aneurinolyticus</name>
    <dbReference type="NCBI Taxonomy" id="1391"/>
    <lineage>
        <taxon>Bacteria</taxon>
        <taxon>Bacillati</taxon>
        <taxon>Bacillota</taxon>
        <taxon>Bacilli</taxon>
        <taxon>Bacillales</taxon>
        <taxon>Paenibacillaceae</taxon>
        <taxon>Aneurinibacillus group</taxon>
        <taxon>Aneurinibacillus</taxon>
    </lineage>
</organism>
<protein>
    <submittedName>
        <fullName evidence="1">Acyl CoA--acetate/3-ketoacid CoA transferase subunit alpha</fullName>
    </submittedName>
</protein>
<dbReference type="InterPro" id="IPR037171">
    <property type="entry name" value="NagB/RpiA_transferase-like"/>
</dbReference>
<dbReference type="Proteomes" id="UP000561326">
    <property type="component" value="Unassembled WGS sequence"/>
</dbReference>
<dbReference type="SUPFAM" id="SSF100950">
    <property type="entry name" value="NagB/RpiA/CoA transferase-like"/>
    <property type="match status" value="1"/>
</dbReference>
<sequence length="325" mass="37206">MLIDKRCSLQEAVQMIQDNDMITFSGFVIWRRPMAAIYEMLRQEKKGLHLVEVNSGTHAELLIGAGAVSIWESCWIGHELYGKVPYCLDRKMRERSVIVEDYSHQHMLYRMAAGAMGIPYLPTWASRGTDILNPEYDMLEKMGLRNGANDRIPVKKFDFAQDPFYNEGEIIHVPAVRPHVCIVHAQQVGEEGTIRITGQTYSDEQAIKASDQVIVLAEEIVPESYLREEPERNLIPGYLVDAIVELPWGAHPTGAYGYYDVDGPFIREISAASKTDEKFANWMDEWVYGVKNHEEYLNKLGVSRLEKLRANSYRKYSTKVKRGTR</sequence>
<evidence type="ECO:0000313" key="2">
    <source>
        <dbReference type="Proteomes" id="UP000561326"/>
    </source>
</evidence>
<proteinExistence type="predicted"/>
<name>A0A848CRL3_ANEAE</name>
<keyword evidence="1" id="KW-0808">Transferase</keyword>
<dbReference type="InterPro" id="IPR004165">
    <property type="entry name" value="CoA_trans_fam_I"/>
</dbReference>
<evidence type="ECO:0000313" key="1">
    <source>
        <dbReference type="EMBL" id="NME96637.1"/>
    </source>
</evidence>
<dbReference type="Gene3D" id="3.40.1080.10">
    <property type="entry name" value="Glutaconate Coenzyme A-transferase"/>
    <property type="match status" value="1"/>
</dbReference>
<gene>
    <name evidence="1" type="ORF">HF838_00035</name>
</gene>
<accession>A0A848CRL3</accession>
<dbReference type="SMART" id="SM00882">
    <property type="entry name" value="CoA_trans"/>
    <property type="match status" value="1"/>
</dbReference>
<dbReference type="AlphaFoldDB" id="A0A848CRL3"/>
<comment type="caution">
    <text evidence="1">The sequence shown here is derived from an EMBL/GenBank/DDBJ whole genome shotgun (WGS) entry which is preliminary data.</text>
</comment>
<dbReference type="EMBL" id="JABAGO010000001">
    <property type="protein sequence ID" value="NME96637.1"/>
    <property type="molecule type" value="Genomic_DNA"/>
</dbReference>
<dbReference type="Pfam" id="PF01144">
    <property type="entry name" value="CoA_trans"/>
    <property type="match status" value="1"/>
</dbReference>
<dbReference type="Gene3D" id="3.30.30.40">
    <property type="match status" value="1"/>
</dbReference>